<dbReference type="FunFam" id="2.60.40.10:FF:001434">
    <property type="entry name" value="titin isoform X1"/>
    <property type="match status" value="1"/>
</dbReference>
<keyword evidence="7" id="KW-0539">Nucleus</keyword>
<evidence type="ECO:0000256" key="3">
    <source>
        <dbReference type="ARBA" id="ARBA00006692"/>
    </source>
</evidence>
<dbReference type="Pfam" id="PF07679">
    <property type="entry name" value="I-set"/>
    <property type="match status" value="7"/>
</dbReference>
<dbReference type="FunFam" id="2.60.40.10:FF:000127">
    <property type="entry name" value="titin isoform X1"/>
    <property type="match status" value="1"/>
</dbReference>
<protein>
    <recommendedName>
        <fullName evidence="14">Titin</fullName>
    </recommendedName>
</protein>
<feature type="domain" description="Fibronectin type-III" evidence="11">
    <location>
        <begin position="870"/>
        <end position="959"/>
    </location>
</feature>
<dbReference type="SMART" id="SM00408">
    <property type="entry name" value="IGc2"/>
    <property type="match status" value="5"/>
</dbReference>
<dbReference type="Proteomes" id="UP000261340">
    <property type="component" value="Unplaced"/>
</dbReference>
<evidence type="ECO:0000256" key="4">
    <source>
        <dbReference type="ARBA" id="ARBA00022490"/>
    </source>
</evidence>
<dbReference type="CDD" id="cd00063">
    <property type="entry name" value="FN3"/>
    <property type="match status" value="3"/>
</dbReference>
<dbReference type="SUPFAM" id="SSF49265">
    <property type="entry name" value="Fibronectin type III"/>
    <property type="match status" value="2"/>
</dbReference>
<dbReference type="InterPro" id="IPR007110">
    <property type="entry name" value="Ig-like_dom"/>
</dbReference>
<dbReference type="InterPro" id="IPR036179">
    <property type="entry name" value="Ig-like_dom_sf"/>
</dbReference>
<evidence type="ECO:0000256" key="5">
    <source>
        <dbReference type="ARBA" id="ARBA00022737"/>
    </source>
</evidence>
<comment type="similarity">
    <text evidence="3">Belongs to the protein kinase superfamily. CAMK Ser/Thr protein kinase family.</text>
</comment>
<dbReference type="InterPro" id="IPR003599">
    <property type="entry name" value="Ig_sub"/>
</dbReference>
<keyword evidence="8" id="KW-0393">Immunoglobulin domain</keyword>
<dbReference type="GO" id="GO:0005737">
    <property type="term" value="C:cytoplasm"/>
    <property type="evidence" value="ECO:0007669"/>
    <property type="project" value="UniProtKB-SubCell"/>
</dbReference>
<keyword evidence="4" id="KW-0963">Cytoplasm</keyword>
<feature type="domain" description="Fibronectin type-III" evidence="11">
    <location>
        <begin position="663"/>
        <end position="758"/>
    </location>
</feature>
<dbReference type="SMART" id="SM00409">
    <property type="entry name" value="IG"/>
    <property type="match status" value="7"/>
</dbReference>
<dbReference type="OMA" id="PEVTVRW"/>
<reference evidence="12" key="2">
    <citation type="submission" date="2025-09" db="UniProtKB">
        <authorList>
            <consortium name="Ensembl"/>
        </authorList>
    </citation>
    <scope>IDENTIFICATION</scope>
</reference>
<evidence type="ECO:0000256" key="1">
    <source>
        <dbReference type="ARBA" id="ARBA00004123"/>
    </source>
</evidence>
<dbReference type="InterPro" id="IPR003961">
    <property type="entry name" value="FN3_dom"/>
</dbReference>
<feature type="compositionally biased region" description="Basic and acidic residues" evidence="9">
    <location>
        <begin position="950"/>
        <end position="961"/>
    </location>
</feature>
<reference evidence="12" key="1">
    <citation type="submission" date="2025-08" db="UniProtKB">
        <authorList>
            <consortium name="Ensembl"/>
        </authorList>
    </citation>
    <scope>IDENTIFICATION</scope>
</reference>
<dbReference type="InterPro" id="IPR013098">
    <property type="entry name" value="Ig_I-set"/>
</dbReference>
<evidence type="ECO:0000313" key="13">
    <source>
        <dbReference type="Proteomes" id="UP000261340"/>
    </source>
</evidence>
<dbReference type="GO" id="GO:0005634">
    <property type="term" value="C:nucleus"/>
    <property type="evidence" value="ECO:0007669"/>
    <property type="project" value="UniProtKB-SubCell"/>
</dbReference>
<feature type="domain" description="Ig-like" evidence="10">
    <location>
        <begin position="13"/>
        <end position="93"/>
    </location>
</feature>
<name>A0A3Q0SQ84_AMPCI</name>
<dbReference type="PROSITE" id="PS50835">
    <property type="entry name" value="IG_LIKE"/>
    <property type="match status" value="3"/>
</dbReference>
<evidence type="ECO:0000256" key="7">
    <source>
        <dbReference type="ARBA" id="ARBA00023242"/>
    </source>
</evidence>
<feature type="domain" description="Ig-like" evidence="10">
    <location>
        <begin position="225"/>
        <end position="328"/>
    </location>
</feature>
<evidence type="ECO:0000259" key="10">
    <source>
        <dbReference type="PROSITE" id="PS50835"/>
    </source>
</evidence>
<dbReference type="Gene3D" id="2.60.40.10">
    <property type="entry name" value="Immunoglobulins"/>
    <property type="match status" value="11"/>
</dbReference>
<evidence type="ECO:0008006" key="14">
    <source>
        <dbReference type="Google" id="ProtNLM"/>
    </source>
</evidence>
<dbReference type="AlphaFoldDB" id="A0A3Q0SQ84"/>
<feature type="domain" description="Ig-like" evidence="10">
    <location>
        <begin position="119"/>
        <end position="212"/>
    </location>
</feature>
<dbReference type="FunFam" id="2.60.40.10:FF:001350">
    <property type="entry name" value="titin isoform X1"/>
    <property type="match status" value="1"/>
</dbReference>
<evidence type="ECO:0000256" key="8">
    <source>
        <dbReference type="ARBA" id="ARBA00023319"/>
    </source>
</evidence>
<dbReference type="GeneTree" id="ENSGT01110000267173"/>
<evidence type="ECO:0000256" key="9">
    <source>
        <dbReference type="SAM" id="MobiDB-lite"/>
    </source>
</evidence>
<dbReference type="FunFam" id="2.60.40.10:FF:000031">
    <property type="entry name" value="Myosin-binding protein C, slow type"/>
    <property type="match status" value="1"/>
</dbReference>
<sequence length="1085" mass="121571">MNPLYFNSSPSFPFFSSLAELAAEFITRPQNQEAVEGEKAEFSCSVSKDTYEVKWFRGDKAIETGDKYSIISEGKRRSLVVKNCELKDEGGYTAHIGTVKASADLLNTGLVLLSLCFIPEKLRIITPIKDTEVKEGREIVFNCETNTEGAKAKWLKNEETIFESSKYMMVQRDNVFSLRIKDAQKADEAVYTVSLTNHRGEQAKCSASAKVSGNYFLLSNCCSSPLFLYVHSEMIWFSTEEKLRFSEPIEDIETQEKKTISFVCKVNRPGATVRWMRAGQEVTLSKRVVYRADGLKHSLTIKDCIMEDEGEYTALVGDDKCAAELIISEAPTDFSAQLKDQTITEFEDAEFTCKLTKEKAAVKWYREGREIREGPRYDRSKYITQNNNPTHKAAVFVYSARRTRARLFVEGELFVSRGSDIVFEVELNKDRVEVKWMRNNMIIVQGDKYQMISEGKVHRLQVCEIRPRDQGEYRIVAKDKDARAKLELAAVPKIKTTDQNLVTDAGKPFIMTVPYDAYPRADAEWFFEGTSLPVQNIDTSMDRTEYRLKSPTKEDQGRYKVVIKNKHGEGENLRVVDTVDGEVSLAWDEPESDGGSKIIAYVVERRDVKRKTWTLATDRADTPDGPTVTTEDAVQAKNKFGKHHSKIATHIHIPSPHSNVPDAPENVAVESVNKFGATITWEPPKFDGGSEITAYVIELRDRTSVKWEAALVCGASDRSAMLNDVVENKEYIFRVRAENKAGIGRPSAATNPVKIMDPIGLEVIVPQPLTIRVPITGYPTPVAKWTFGEKELTPSDERISMVTKPTYTELTISPSVRPDKGIYTLQLENDVSSVSGDIEVNTIFLSWEPPKYDGGAHIKGYVVDKYKPGPPAAFDISEITNESCLLAWNPPRDDGGSPITNYIVESRQCDKEEPIKDLKFRIDDGIKPEKKYVIRVRAINSVGVSDPSDVSDKVSTKDPDCKQGQTSNLGIQKKAIPAPKMVWQKDTVECKAGDRLTVTVEMNSAHLELLKCTRADGGAYTITLENSLGTATGTINVKVIGKVICMMLRTYNIDNVPFNSCSSVVVSFCEPGLRFPTNNLDQTFF</sequence>
<dbReference type="SMART" id="SM00060">
    <property type="entry name" value="FN3"/>
    <property type="match status" value="2"/>
</dbReference>
<comment type="subcellular location">
    <subcellularLocation>
        <location evidence="2">Cytoplasm</location>
    </subcellularLocation>
    <subcellularLocation>
        <location evidence="1">Nucleus</location>
    </subcellularLocation>
</comment>
<accession>A0A3Q0SQ84</accession>
<dbReference type="SUPFAM" id="SSF48726">
    <property type="entry name" value="Immunoglobulin"/>
    <property type="match status" value="7"/>
</dbReference>
<dbReference type="STRING" id="61819.ENSACIP00000023893"/>
<keyword evidence="6" id="KW-1015">Disulfide bond</keyword>
<keyword evidence="13" id="KW-1185">Reference proteome</keyword>
<evidence type="ECO:0000313" key="12">
    <source>
        <dbReference type="Ensembl" id="ENSACIP00000023893.1"/>
    </source>
</evidence>
<keyword evidence="5" id="KW-0677">Repeat</keyword>
<dbReference type="InterPro" id="IPR003598">
    <property type="entry name" value="Ig_sub2"/>
</dbReference>
<dbReference type="Pfam" id="PF00041">
    <property type="entry name" value="fn3"/>
    <property type="match status" value="2"/>
</dbReference>
<organism evidence="12 13">
    <name type="scientific">Amphilophus citrinellus</name>
    <name type="common">Midas cichlid</name>
    <name type="synonym">Cichlasoma citrinellum</name>
    <dbReference type="NCBI Taxonomy" id="61819"/>
    <lineage>
        <taxon>Eukaryota</taxon>
        <taxon>Metazoa</taxon>
        <taxon>Chordata</taxon>
        <taxon>Craniata</taxon>
        <taxon>Vertebrata</taxon>
        <taxon>Euteleostomi</taxon>
        <taxon>Actinopterygii</taxon>
        <taxon>Neopterygii</taxon>
        <taxon>Teleostei</taxon>
        <taxon>Neoteleostei</taxon>
        <taxon>Acanthomorphata</taxon>
        <taxon>Ovalentaria</taxon>
        <taxon>Cichlomorphae</taxon>
        <taxon>Cichliformes</taxon>
        <taxon>Cichlidae</taxon>
        <taxon>New World cichlids</taxon>
        <taxon>Cichlasomatinae</taxon>
        <taxon>Heroini</taxon>
        <taxon>Amphilophus</taxon>
    </lineage>
</organism>
<proteinExistence type="inferred from homology"/>
<feature type="region of interest" description="Disordered" evidence="9">
    <location>
        <begin position="947"/>
        <end position="966"/>
    </location>
</feature>
<dbReference type="FunFam" id="2.60.40.10:FF:000050">
    <property type="entry name" value="Titin isoform B"/>
    <property type="match status" value="3"/>
</dbReference>
<dbReference type="PANTHER" id="PTHR14340">
    <property type="entry name" value="MICROFIBRIL-ASSOCIATED GLYCOPROTEIN 3"/>
    <property type="match status" value="1"/>
</dbReference>
<dbReference type="Ensembl" id="ENSACIT00000024522.1">
    <property type="protein sequence ID" value="ENSACIP00000023893.1"/>
    <property type="gene ID" value="ENSACIG00000018386.1"/>
</dbReference>
<evidence type="ECO:0000259" key="11">
    <source>
        <dbReference type="PROSITE" id="PS50853"/>
    </source>
</evidence>
<evidence type="ECO:0000256" key="6">
    <source>
        <dbReference type="ARBA" id="ARBA00023157"/>
    </source>
</evidence>
<dbReference type="InterPro" id="IPR036116">
    <property type="entry name" value="FN3_sf"/>
</dbReference>
<dbReference type="InterPro" id="IPR013783">
    <property type="entry name" value="Ig-like_fold"/>
</dbReference>
<dbReference type="PANTHER" id="PTHR14340:SF13">
    <property type="entry name" value="TITIN"/>
    <property type="match status" value="1"/>
</dbReference>
<evidence type="ECO:0000256" key="2">
    <source>
        <dbReference type="ARBA" id="ARBA00004496"/>
    </source>
</evidence>
<dbReference type="PROSITE" id="PS50853">
    <property type="entry name" value="FN3"/>
    <property type="match status" value="2"/>
</dbReference>